<evidence type="ECO:0000313" key="3">
    <source>
        <dbReference type="Proteomes" id="UP000249746"/>
    </source>
</evidence>
<dbReference type="OrthoDB" id="9812140at2"/>
<evidence type="ECO:0000313" key="2">
    <source>
        <dbReference type="EMBL" id="PZT49013.1"/>
    </source>
</evidence>
<dbReference type="AlphaFoldDB" id="A0A2W6PQK2"/>
<comment type="caution">
    <text evidence="2">The sequence shown here is derived from an EMBL/GenBank/DDBJ whole genome shotgun (WGS) entry which is preliminary data.</text>
</comment>
<dbReference type="InterPro" id="IPR027417">
    <property type="entry name" value="P-loop_NTPase"/>
</dbReference>
<sequence>MMELIWDLEKYNAAIYRYDSLLGKDYFHWVEELEEVDFKELKNLEKERAILEQNTRAFLQKDAGVNVLLWGARGCGKSSLAKAIFTKFIKEGLKVLQIFKEDLKALPKIVDCLRQKKAKFIIFCDDLSFEEGEDYKALKSVLEGSIEKFPKNILIYATSNKKHLMRENNEENDLFGFMGNDDKISLSDRFPIALGFYAYGAKEYLEILQEEFKKGNFSGYEWEEVSKIALNYATKRGSKNPRIAKQFCELYQSGLLEFI</sequence>
<dbReference type="Gene3D" id="3.40.50.300">
    <property type="entry name" value="P-loop containing nucleotide triphosphate hydrolases"/>
    <property type="match status" value="1"/>
</dbReference>
<dbReference type="PANTHER" id="PTHR42935">
    <property type="entry name" value="SLR0930 PROTEIN"/>
    <property type="match status" value="1"/>
</dbReference>
<evidence type="ECO:0000256" key="1">
    <source>
        <dbReference type="SAM" id="Coils"/>
    </source>
</evidence>
<feature type="coiled-coil region" evidence="1">
    <location>
        <begin position="34"/>
        <end position="61"/>
    </location>
</feature>
<gene>
    <name evidence="2" type="ORF">B6S12_01260</name>
</gene>
<proteinExistence type="predicted"/>
<dbReference type="Proteomes" id="UP000249746">
    <property type="component" value="Unassembled WGS sequence"/>
</dbReference>
<dbReference type="SUPFAM" id="SSF52540">
    <property type="entry name" value="P-loop containing nucleoside triphosphate hydrolases"/>
    <property type="match status" value="1"/>
</dbReference>
<protein>
    <submittedName>
        <fullName evidence="2">Uncharacterized protein</fullName>
    </submittedName>
</protein>
<accession>A0A2W6PQK2</accession>
<name>A0A2W6PQK2_9HELI</name>
<dbReference type="Pfam" id="PF05673">
    <property type="entry name" value="DUF815"/>
    <property type="match status" value="1"/>
</dbReference>
<dbReference type="InterPro" id="IPR008533">
    <property type="entry name" value="DUF815"/>
</dbReference>
<organism evidence="2 3">
    <name type="scientific">Helicobacter valdiviensis</name>
    <dbReference type="NCBI Taxonomy" id="1458358"/>
    <lineage>
        <taxon>Bacteria</taxon>
        <taxon>Pseudomonadati</taxon>
        <taxon>Campylobacterota</taxon>
        <taxon>Epsilonproteobacteria</taxon>
        <taxon>Campylobacterales</taxon>
        <taxon>Helicobacteraceae</taxon>
        <taxon>Helicobacter</taxon>
    </lineage>
</organism>
<keyword evidence="1" id="KW-0175">Coiled coil</keyword>
<keyword evidence="3" id="KW-1185">Reference proteome</keyword>
<reference evidence="2 3" key="1">
    <citation type="submission" date="2017-03" db="EMBL/GenBank/DDBJ databases">
        <title>Genomic and clinical evidence uncovers the enterohepatic species Helicobacter valdiviensis as a potential human intestinal pathogen.</title>
        <authorList>
            <person name="Fresia P."/>
            <person name="Jara R."/>
            <person name="Sierra R."/>
            <person name="Ferres I."/>
            <person name="Greif G."/>
            <person name="Iraola G."/>
            <person name="Collado L."/>
        </authorList>
    </citation>
    <scope>NUCLEOTIDE SEQUENCE [LARGE SCALE GENOMIC DNA]</scope>
    <source>
        <strain evidence="2 3">WBE14</strain>
    </source>
</reference>
<dbReference type="EMBL" id="NBIU01000002">
    <property type="protein sequence ID" value="PZT49013.1"/>
    <property type="molecule type" value="Genomic_DNA"/>
</dbReference>
<dbReference type="PANTHER" id="PTHR42935:SF1">
    <property type="entry name" value="SLR0930 PROTEIN"/>
    <property type="match status" value="1"/>
</dbReference>